<dbReference type="CDD" id="cd22893">
    <property type="entry name" value="PlcA-like"/>
    <property type="match status" value="1"/>
</dbReference>
<organism evidence="1 2">
    <name type="scientific">Penicillium brevicompactum</name>
    <dbReference type="NCBI Taxonomy" id="5074"/>
    <lineage>
        <taxon>Eukaryota</taxon>
        <taxon>Fungi</taxon>
        <taxon>Dikarya</taxon>
        <taxon>Ascomycota</taxon>
        <taxon>Pezizomycotina</taxon>
        <taxon>Eurotiomycetes</taxon>
        <taxon>Eurotiomycetidae</taxon>
        <taxon>Eurotiales</taxon>
        <taxon>Aspergillaceae</taxon>
        <taxon>Penicillium</taxon>
    </lineage>
</organism>
<sequence length="339" mass="38003">MIKSTRAFSHAACRLVPPIPTMESPDHILLGDAVELKLESGSRPAKDVRFKLESELNLTYGEISALAGDFYGTWSPISDPPNEDERTRRFISAWDSLAKKSTLQPKEGEKIMKIIKDQHHAVGKAIKEAKPISDVYADAKWNLNFLAATQDRAKLGQATYYDLAMLDWDHFGSDAEIAYKTGHFAAMEVATSKKEPATLYAAYAMNAFADHFLQDSFSAGHVRTPRRALHLVDGKHLLDEGANMMHNEDGIKGLWVSNSGVGKSGWMMYGDREFSTEKNKVNRDYCQKAIQASADEIYTAWSDQRLQHSCNALQYLPSKESAFDSRNHKPLWSLVKRAT</sequence>
<dbReference type="EMBL" id="JAPZBR010000003">
    <property type="protein sequence ID" value="KAJ5358255.1"/>
    <property type="molecule type" value="Genomic_DNA"/>
</dbReference>
<protein>
    <submittedName>
        <fullName evidence="1">Uncharacterized protein</fullName>
    </submittedName>
</protein>
<comment type="caution">
    <text evidence="1">The sequence shown here is derived from an EMBL/GenBank/DDBJ whole genome shotgun (WGS) entry which is preliminary data.</text>
</comment>
<dbReference type="Proteomes" id="UP001148299">
    <property type="component" value="Unassembled WGS sequence"/>
</dbReference>
<accession>A0A9W9UWX2</accession>
<reference evidence="1" key="2">
    <citation type="journal article" date="2023" name="IMA Fungus">
        <title>Comparative genomic study of the Penicillium genus elucidates a diverse pangenome and 15 lateral gene transfer events.</title>
        <authorList>
            <person name="Petersen C."/>
            <person name="Sorensen T."/>
            <person name="Nielsen M.R."/>
            <person name="Sondergaard T.E."/>
            <person name="Sorensen J.L."/>
            <person name="Fitzpatrick D.A."/>
            <person name="Frisvad J.C."/>
            <person name="Nielsen K.L."/>
        </authorList>
    </citation>
    <scope>NUCLEOTIDE SEQUENCE</scope>
    <source>
        <strain evidence="1">IBT 35675</strain>
    </source>
</reference>
<dbReference type="AlphaFoldDB" id="A0A9W9UWX2"/>
<name>A0A9W9UWX2_PENBR</name>
<evidence type="ECO:0000313" key="1">
    <source>
        <dbReference type="EMBL" id="KAJ5358255.1"/>
    </source>
</evidence>
<gene>
    <name evidence="1" type="ORF">N7541_005413</name>
</gene>
<reference evidence="1" key="1">
    <citation type="submission" date="2022-12" db="EMBL/GenBank/DDBJ databases">
        <authorList>
            <person name="Petersen C."/>
        </authorList>
    </citation>
    <scope>NUCLEOTIDE SEQUENCE</scope>
    <source>
        <strain evidence="1">IBT 35675</strain>
    </source>
</reference>
<keyword evidence="2" id="KW-1185">Reference proteome</keyword>
<proteinExistence type="predicted"/>
<evidence type="ECO:0000313" key="2">
    <source>
        <dbReference type="Proteomes" id="UP001148299"/>
    </source>
</evidence>
<dbReference type="InterPro" id="IPR049756">
    <property type="entry name" value="PlcA-like_dom"/>
</dbReference>